<comment type="caution">
    <text evidence="1">The sequence shown here is derived from an EMBL/GenBank/DDBJ whole genome shotgun (WGS) entry which is preliminary data.</text>
</comment>
<evidence type="ECO:0000313" key="2">
    <source>
        <dbReference type="Proteomes" id="UP000712600"/>
    </source>
</evidence>
<reference evidence="1" key="1">
    <citation type="submission" date="2019-12" db="EMBL/GenBank/DDBJ databases">
        <title>Genome sequencing and annotation of Brassica cretica.</title>
        <authorList>
            <person name="Studholme D.J."/>
            <person name="Sarris P."/>
        </authorList>
    </citation>
    <scope>NUCLEOTIDE SEQUENCE</scope>
    <source>
        <strain evidence="1">PFS-109/04</strain>
        <tissue evidence="1">Leaf</tissue>
    </source>
</reference>
<evidence type="ECO:0000313" key="1">
    <source>
        <dbReference type="EMBL" id="KAF3558252.1"/>
    </source>
</evidence>
<accession>A0A8S9QWQ5</accession>
<dbReference type="EMBL" id="QGKX02000996">
    <property type="protein sequence ID" value="KAF3558252.1"/>
    <property type="molecule type" value="Genomic_DNA"/>
</dbReference>
<proteinExistence type="predicted"/>
<name>A0A8S9QWQ5_BRACR</name>
<gene>
    <name evidence="1" type="ORF">F2Q69_00013881</name>
</gene>
<protein>
    <submittedName>
        <fullName evidence="1">Uncharacterized protein</fullName>
    </submittedName>
</protein>
<organism evidence="1 2">
    <name type="scientific">Brassica cretica</name>
    <name type="common">Mustard</name>
    <dbReference type="NCBI Taxonomy" id="69181"/>
    <lineage>
        <taxon>Eukaryota</taxon>
        <taxon>Viridiplantae</taxon>
        <taxon>Streptophyta</taxon>
        <taxon>Embryophyta</taxon>
        <taxon>Tracheophyta</taxon>
        <taxon>Spermatophyta</taxon>
        <taxon>Magnoliopsida</taxon>
        <taxon>eudicotyledons</taxon>
        <taxon>Gunneridae</taxon>
        <taxon>Pentapetalae</taxon>
        <taxon>rosids</taxon>
        <taxon>malvids</taxon>
        <taxon>Brassicales</taxon>
        <taxon>Brassicaceae</taxon>
        <taxon>Brassiceae</taxon>
        <taxon>Brassica</taxon>
    </lineage>
</organism>
<dbReference type="Proteomes" id="UP000712600">
    <property type="component" value="Unassembled WGS sequence"/>
</dbReference>
<sequence length="128" mass="14044">MSFGDFFWLLSAPTWVSHSQHFMMSFNDAFKLFSAPAWASHSQRFLDATCSFTPAFLVVVRWSEPGGGAAVFPAVGQSSFCGTNPMEFDEYSNAFYPLSLFPGTPLLAPPAFGVRQSCKPGRKMLCPA</sequence>
<dbReference type="AlphaFoldDB" id="A0A8S9QWQ5"/>